<proteinExistence type="predicted"/>
<evidence type="ECO:0000256" key="1">
    <source>
        <dbReference type="SAM" id="MobiDB-lite"/>
    </source>
</evidence>
<gene>
    <name evidence="2" type="ORF">K8W16_11025</name>
</gene>
<evidence type="ECO:0000313" key="3">
    <source>
        <dbReference type="Proteomes" id="UP000698963"/>
    </source>
</evidence>
<dbReference type="Proteomes" id="UP000698963">
    <property type="component" value="Unassembled WGS sequence"/>
</dbReference>
<sequence length="362" mass="39234">MNEGRTSMNPPLSEHVRPEKALWYQEVLSLDPASRIFLPYARLLVEHGRRTEALDILRAGLARHPEFLEARLFLIDQLYAAGEENAAALEAAPLIEALSQSSALWKAWSRSPGVRPDQAAMLLFFGETFREGGPDMADVFRAGLESLAREKNPGMPPGRKSAPEENPQAQGATKTEASLPEGEQKALSPCEEATAPEGEHAASPARAAPGFVMNGDTPWYALDSVPEEDDIFDDEDGSDAPALSPALQELFFSQVQNGSEPEEKEVPAARAVPRASLEGKSSLCTRSMARILEEQGATVEAADIYRELLESSASAEERAELNAKLDSLRQGTENAAPAEPVSSGMLDMLEKLAVRLENKSRA</sequence>
<dbReference type="EMBL" id="DYZA01000228">
    <property type="protein sequence ID" value="HJD98163.1"/>
    <property type="molecule type" value="Genomic_DNA"/>
</dbReference>
<dbReference type="InterPro" id="IPR011990">
    <property type="entry name" value="TPR-like_helical_dom_sf"/>
</dbReference>
<reference evidence="2" key="1">
    <citation type="journal article" date="2021" name="PeerJ">
        <title>Extensive microbial diversity within the chicken gut microbiome revealed by metagenomics and culture.</title>
        <authorList>
            <person name="Gilroy R."/>
            <person name="Ravi A."/>
            <person name="Getino M."/>
            <person name="Pursley I."/>
            <person name="Horton D.L."/>
            <person name="Alikhan N.F."/>
            <person name="Baker D."/>
            <person name="Gharbi K."/>
            <person name="Hall N."/>
            <person name="Watson M."/>
            <person name="Adriaenssens E.M."/>
            <person name="Foster-Nyarko E."/>
            <person name="Jarju S."/>
            <person name="Secka A."/>
            <person name="Antonio M."/>
            <person name="Oren A."/>
            <person name="Chaudhuri R.R."/>
            <person name="La Ragione R."/>
            <person name="Hildebrand F."/>
            <person name="Pallen M.J."/>
        </authorList>
    </citation>
    <scope>NUCLEOTIDE SEQUENCE</scope>
    <source>
        <strain evidence="2">ChiGjej2B2-19336</strain>
    </source>
</reference>
<protein>
    <recommendedName>
        <fullName evidence="4">Tetratricopeptide repeat protein</fullName>
    </recommendedName>
</protein>
<feature type="region of interest" description="Disordered" evidence="1">
    <location>
        <begin position="324"/>
        <end position="344"/>
    </location>
</feature>
<name>A0A921DSH5_9BACT</name>
<accession>A0A921DSH5</accession>
<evidence type="ECO:0008006" key="4">
    <source>
        <dbReference type="Google" id="ProtNLM"/>
    </source>
</evidence>
<dbReference type="AlphaFoldDB" id="A0A921DSH5"/>
<feature type="compositionally biased region" description="Polar residues" evidence="1">
    <location>
        <begin position="167"/>
        <end position="176"/>
    </location>
</feature>
<dbReference type="RefSeq" id="WP_304123672.1">
    <property type="nucleotide sequence ID" value="NZ_DYZA01000228.1"/>
</dbReference>
<organism evidence="2 3">
    <name type="scientific">Mailhella massiliensis</name>
    <dbReference type="NCBI Taxonomy" id="1903261"/>
    <lineage>
        <taxon>Bacteria</taxon>
        <taxon>Pseudomonadati</taxon>
        <taxon>Thermodesulfobacteriota</taxon>
        <taxon>Desulfovibrionia</taxon>
        <taxon>Desulfovibrionales</taxon>
        <taxon>Desulfovibrionaceae</taxon>
        <taxon>Mailhella</taxon>
    </lineage>
</organism>
<feature type="region of interest" description="Disordered" evidence="1">
    <location>
        <begin position="149"/>
        <end position="203"/>
    </location>
</feature>
<evidence type="ECO:0000313" key="2">
    <source>
        <dbReference type="EMBL" id="HJD98163.1"/>
    </source>
</evidence>
<comment type="caution">
    <text evidence="2">The sequence shown here is derived from an EMBL/GenBank/DDBJ whole genome shotgun (WGS) entry which is preliminary data.</text>
</comment>
<reference evidence="2" key="2">
    <citation type="submission" date="2021-09" db="EMBL/GenBank/DDBJ databases">
        <authorList>
            <person name="Gilroy R."/>
        </authorList>
    </citation>
    <scope>NUCLEOTIDE SEQUENCE</scope>
    <source>
        <strain evidence="2">ChiGjej2B2-19336</strain>
    </source>
</reference>
<dbReference type="SUPFAM" id="SSF48452">
    <property type="entry name" value="TPR-like"/>
    <property type="match status" value="1"/>
</dbReference>